<organism evidence="8 9">
    <name type="scientific">Pseudoduganella danionis</name>
    <dbReference type="NCBI Taxonomy" id="1890295"/>
    <lineage>
        <taxon>Bacteria</taxon>
        <taxon>Pseudomonadati</taxon>
        <taxon>Pseudomonadota</taxon>
        <taxon>Betaproteobacteria</taxon>
        <taxon>Burkholderiales</taxon>
        <taxon>Oxalobacteraceae</taxon>
        <taxon>Telluria group</taxon>
        <taxon>Pseudoduganella</taxon>
    </lineage>
</organism>
<dbReference type="Proteomes" id="UP000735592">
    <property type="component" value="Unassembled WGS sequence"/>
</dbReference>
<dbReference type="Gene3D" id="1.10.1660.10">
    <property type="match status" value="1"/>
</dbReference>
<dbReference type="InterPro" id="IPR002052">
    <property type="entry name" value="DNA_methylase_N6_adenine_CS"/>
</dbReference>
<dbReference type="PROSITE" id="PS50937">
    <property type="entry name" value="HTH_MERR_2"/>
    <property type="match status" value="1"/>
</dbReference>
<dbReference type="InterPro" id="IPR000551">
    <property type="entry name" value="MerR-type_HTH_dom"/>
</dbReference>
<dbReference type="RefSeq" id="WP_155436218.1">
    <property type="nucleotide sequence ID" value="NZ_JBHLXK010000002.1"/>
</dbReference>
<dbReference type="CDD" id="cd02440">
    <property type="entry name" value="AdoMet_MTases"/>
    <property type="match status" value="1"/>
</dbReference>
<dbReference type="InterPro" id="IPR029063">
    <property type="entry name" value="SAM-dependent_MTases_sf"/>
</dbReference>
<dbReference type="InterPro" id="IPR052916">
    <property type="entry name" value="Type-I_RE_MTase_Subunit"/>
</dbReference>
<sequence>MTSYISLAEAASLLGVTKETLRNWDKSGKLKPVRNPANNYRTYLLHEVQAIKPLSVSQDSLFEQEREEKNEVEENSPKEDPEKSIRRLLSKLHKIVRDTDANSSIIERFDEVTKMLFLKLLVDQDRHETTLFDLGYCISDKHYAENIREAFKEFASKNRALFPPKFSDLQLSDSALVSLGAALNEVSLANGSRDVKGYAYEEMIRNTFDKGDHQQFFTPHTVVEFMVGLVEDHLSGVVADPACGTGGFLVEVAKRGLENLQLTGLEIDERLAWVSGINLFVHNAPNFQTICLPNGGTLGAAGREFGQKFDVILTNPPFGSDFTEREELDRYVLGKGKPSRRRGVLFLERSLALLKEDGWLAIVIDEGVLSLPSAADVRDLLLSQAELSAVISLPETAFMPYATVNTSILLLRRKKNPSSNYLTFYARAENIGRKPNGEPDVRFDDAGLPSLDNDLPEILRVWRLFERTGGLERQTENIFLANSTASNFSLGRAENRLDFRFHHPARVAAEAAVAKCEFPLVRLGEICGVRNETYVPSVDLADQIIPYTGLAHIDSYVGLAQQVMTPANSLSSAVKRYSRGDILFAKMRPGLRKVAFVEWQTPGYTSAECIVLTVREQDGSPLIEPLLLSILLRSDFVFGQIIHLIAGIGRPRITLKDLLNIRVPIPTKARQAEILETFSLGKNNYERIRAEARQLEEAAAQLELQAIESVANGFVTKG</sequence>
<dbReference type="Pfam" id="PF00376">
    <property type="entry name" value="MerR"/>
    <property type="match status" value="1"/>
</dbReference>
<dbReference type="GO" id="GO:0032259">
    <property type="term" value="P:methylation"/>
    <property type="evidence" value="ECO:0007669"/>
    <property type="project" value="UniProtKB-KW"/>
</dbReference>
<dbReference type="PRINTS" id="PR00507">
    <property type="entry name" value="N12N6MTFRASE"/>
</dbReference>
<evidence type="ECO:0000256" key="4">
    <source>
        <dbReference type="ARBA" id="ARBA00023125"/>
    </source>
</evidence>
<gene>
    <name evidence="8" type="ORF">GM655_18875</name>
</gene>
<feature type="domain" description="HTH merR-type" evidence="7">
    <location>
        <begin position="4"/>
        <end position="43"/>
    </location>
</feature>
<comment type="similarity">
    <text evidence="2">Belongs to the type-I restriction system S methylase family.</text>
</comment>
<proteinExistence type="inferred from homology"/>
<accession>A0ABW9SW05</accession>
<dbReference type="InterPro" id="IPR003356">
    <property type="entry name" value="DNA_methylase_A-5"/>
</dbReference>
<comment type="similarity">
    <text evidence="1">Belongs to the N(4)/N(6)-methyltransferase family.</text>
</comment>
<dbReference type="SUPFAM" id="SSF116734">
    <property type="entry name" value="DNA methylase specificity domain"/>
    <property type="match status" value="1"/>
</dbReference>
<keyword evidence="8" id="KW-0489">Methyltransferase</keyword>
<dbReference type="PANTHER" id="PTHR42998">
    <property type="entry name" value="TYPE I RESTRICTION ENZYME HINDVIIP M PROTEIN-RELATED"/>
    <property type="match status" value="1"/>
</dbReference>
<dbReference type="EMBL" id="WNKW01000006">
    <property type="protein sequence ID" value="MTW34869.1"/>
    <property type="molecule type" value="Genomic_DNA"/>
</dbReference>
<reference evidence="8 9" key="1">
    <citation type="submission" date="2019-11" db="EMBL/GenBank/DDBJ databases">
        <title>Type strains purchased from KCTC, JCM and DSMZ.</title>
        <authorList>
            <person name="Lu H."/>
        </authorList>
    </citation>
    <scope>NUCLEOTIDE SEQUENCE [LARGE SCALE GENOMIC DNA]</scope>
    <source>
        <strain evidence="8 9">DSM 103461</strain>
    </source>
</reference>
<evidence type="ECO:0000256" key="2">
    <source>
        <dbReference type="ARBA" id="ARBA00010923"/>
    </source>
</evidence>
<dbReference type="PANTHER" id="PTHR42998:SF1">
    <property type="entry name" value="TYPE I RESTRICTION ENZYME HINDI METHYLASE SUBUNIT"/>
    <property type="match status" value="1"/>
</dbReference>
<dbReference type="Gene3D" id="3.40.50.150">
    <property type="entry name" value="Vaccinia Virus protein VP39"/>
    <property type="match status" value="1"/>
</dbReference>
<protein>
    <submittedName>
        <fullName evidence="8">N-6 DNA methylase</fullName>
    </submittedName>
</protein>
<dbReference type="InterPro" id="IPR009061">
    <property type="entry name" value="DNA-bd_dom_put_sf"/>
</dbReference>
<comment type="caution">
    <text evidence="8">The sequence shown here is derived from an EMBL/GenBank/DDBJ whole genome shotgun (WGS) entry which is preliminary data.</text>
</comment>
<dbReference type="GO" id="GO:0008168">
    <property type="term" value="F:methyltransferase activity"/>
    <property type="evidence" value="ECO:0007669"/>
    <property type="project" value="UniProtKB-KW"/>
</dbReference>
<name>A0ABW9SW05_9BURK</name>
<feature type="region of interest" description="Disordered" evidence="6">
    <location>
        <begin position="62"/>
        <end position="83"/>
    </location>
</feature>
<evidence type="ECO:0000256" key="3">
    <source>
        <dbReference type="ARBA" id="ARBA00022747"/>
    </source>
</evidence>
<feature type="coiled-coil region" evidence="5">
    <location>
        <begin position="685"/>
        <end position="712"/>
    </location>
</feature>
<keyword evidence="9" id="KW-1185">Reference proteome</keyword>
<evidence type="ECO:0000259" key="7">
    <source>
        <dbReference type="PROSITE" id="PS50937"/>
    </source>
</evidence>
<evidence type="ECO:0000256" key="1">
    <source>
        <dbReference type="ARBA" id="ARBA00006594"/>
    </source>
</evidence>
<keyword evidence="5" id="KW-0175">Coiled coil</keyword>
<dbReference type="Gene3D" id="3.90.220.20">
    <property type="entry name" value="DNA methylase specificity domains"/>
    <property type="match status" value="1"/>
</dbReference>
<dbReference type="SUPFAM" id="SSF53335">
    <property type="entry name" value="S-adenosyl-L-methionine-dependent methyltransferases"/>
    <property type="match status" value="1"/>
</dbReference>
<keyword evidence="4" id="KW-0238">DNA-binding</keyword>
<evidence type="ECO:0000256" key="6">
    <source>
        <dbReference type="SAM" id="MobiDB-lite"/>
    </source>
</evidence>
<dbReference type="Pfam" id="PF01420">
    <property type="entry name" value="Methylase_S"/>
    <property type="match status" value="1"/>
</dbReference>
<keyword evidence="8" id="KW-0808">Transferase</keyword>
<dbReference type="PROSITE" id="PS00092">
    <property type="entry name" value="N6_MTASE"/>
    <property type="match status" value="1"/>
</dbReference>
<dbReference type="InterPro" id="IPR000055">
    <property type="entry name" value="Restrct_endonuc_typeI_TRD"/>
</dbReference>
<evidence type="ECO:0000313" key="8">
    <source>
        <dbReference type="EMBL" id="MTW34869.1"/>
    </source>
</evidence>
<evidence type="ECO:0000313" key="9">
    <source>
        <dbReference type="Proteomes" id="UP000735592"/>
    </source>
</evidence>
<dbReference type="SUPFAM" id="SSF46955">
    <property type="entry name" value="Putative DNA-binding domain"/>
    <property type="match status" value="1"/>
</dbReference>
<dbReference type="InterPro" id="IPR044946">
    <property type="entry name" value="Restrct_endonuc_typeI_TRD_sf"/>
</dbReference>
<evidence type="ECO:0000256" key="5">
    <source>
        <dbReference type="SAM" id="Coils"/>
    </source>
</evidence>
<keyword evidence="3" id="KW-0680">Restriction system</keyword>
<dbReference type="Pfam" id="PF02384">
    <property type="entry name" value="N6_Mtase"/>
    <property type="match status" value="1"/>
</dbReference>
<dbReference type="CDD" id="cd16961">
    <property type="entry name" value="RMtype1_S_TRD-CR_like"/>
    <property type="match status" value="1"/>
</dbReference>